<dbReference type="EC" id="5.3.1.6" evidence="3"/>
<dbReference type="NCBIfam" id="NF001924">
    <property type="entry name" value="PRK00702.1"/>
    <property type="match status" value="1"/>
</dbReference>
<dbReference type="GO" id="GO:0004751">
    <property type="term" value="F:ribose-5-phosphate isomerase activity"/>
    <property type="evidence" value="ECO:0007669"/>
    <property type="project" value="UniProtKB-UniRule"/>
</dbReference>
<comment type="pathway">
    <text evidence="3">Carbohydrate degradation; pentose phosphate pathway; D-ribose 5-phosphate from D-ribulose 5-phosphate (non-oxidative stage): step 1/1.</text>
</comment>
<dbReference type="HAMAP" id="MF_00170">
    <property type="entry name" value="Rib_5P_isom_A"/>
    <property type="match status" value="1"/>
</dbReference>
<dbReference type="SUPFAM" id="SSF75445">
    <property type="entry name" value="D-ribose-5-phosphate isomerase (RpiA), lid domain"/>
    <property type="match status" value="1"/>
</dbReference>
<dbReference type="InterPro" id="IPR020672">
    <property type="entry name" value="Ribose5P_isomerase_typA_subgr"/>
</dbReference>
<organism evidence="4 5">
    <name type="scientific">Psittacicella gerlachiana</name>
    <dbReference type="NCBI Taxonomy" id="2028574"/>
    <lineage>
        <taxon>Bacteria</taxon>
        <taxon>Pseudomonadati</taxon>
        <taxon>Pseudomonadota</taxon>
        <taxon>Gammaproteobacteria</taxon>
        <taxon>Pasteurellales</taxon>
        <taxon>Psittacicellaceae</taxon>
        <taxon>Psittacicella</taxon>
    </lineage>
</organism>
<dbReference type="Gene3D" id="3.30.70.260">
    <property type="match status" value="1"/>
</dbReference>
<dbReference type="GO" id="GO:0005829">
    <property type="term" value="C:cytosol"/>
    <property type="evidence" value="ECO:0007669"/>
    <property type="project" value="TreeGrafter"/>
</dbReference>
<feature type="binding site" evidence="3">
    <location>
        <begin position="95"/>
        <end position="98"/>
    </location>
    <ligand>
        <name>substrate</name>
    </ligand>
</feature>
<feature type="binding site" evidence="3">
    <location>
        <begin position="29"/>
        <end position="32"/>
    </location>
    <ligand>
        <name>substrate</name>
    </ligand>
</feature>
<evidence type="ECO:0000313" key="5">
    <source>
        <dbReference type="Proteomes" id="UP000265964"/>
    </source>
</evidence>
<comment type="catalytic activity">
    <reaction evidence="1 3">
        <text>aldehydo-D-ribose 5-phosphate = D-ribulose 5-phosphate</text>
        <dbReference type="Rhea" id="RHEA:14657"/>
        <dbReference type="ChEBI" id="CHEBI:58121"/>
        <dbReference type="ChEBI" id="CHEBI:58273"/>
        <dbReference type="EC" id="5.3.1.6"/>
    </reaction>
</comment>
<dbReference type="NCBIfam" id="TIGR00021">
    <property type="entry name" value="rpiA"/>
    <property type="match status" value="1"/>
</dbReference>
<feature type="binding site" evidence="3">
    <location>
        <begin position="82"/>
        <end position="85"/>
    </location>
    <ligand>
        <name>substrate</name>
    </ligand>
</feature>
<dbReference type="AlphaFoldDB" id="A0A3A1Y049"/>
<feature type="active site" description="Proton acceptor" evidence="3">
    <location>
        <position position="104"/>
    </location>
</feature>
<comment type="similarity">
    <text evidence="3">Belongs to the ribose 5-phosphate isomerase family.</text>
</comment>
<gene>
    <name evidence="3" type="primary">rpiA</name>
    <name evidence="4" type="ORF">CKF59_07520</name>
</gene>
<evidence type="ECO:0000256" key="2">
    <source>
        <dbReference type="ARBA" id="ARBA00023235"/>
    </source>
</evidence>
<dbReference type="EMBL" id="NRJF01000270">
    <property type="protein sequence ID" value="RIY31623.1"/>
    <property type="molecule type" value="Genomic_DNA"/>
</dbReference>
<dbReference type="InterPro" id="IPR004788">
    <property type="entry name" value="Ribose5P_isomerase_type_A"/>
</dbReference>
<dbReference type="InterPro" id="IPR037171">
    <property type="entry name" value="NagB/RpiA_transferase-like"/>
</dbReference>
<name>A0A3A1Y049_9GAMM</name>
<protein>
    <recommendedName>
        <fullName evidence="3">Ribose-5-phosphate isomerase A</fullName>
        <ecNumber evidence="3">5.3.1.6</ecNumber>
    </recommendedName>
    <alternativeName>
        <fullName evidence="3">Phosphoriboisomerase A</fullName>
        <shortName evidence="3">PRI</shortName>
    </alternativeName>
</protein>
<dbReference type="GO" id="GO:0006014">
    <property type="term" value="P:D-ribose metabolic process"/>
    <property type="evidence" value="ECO:0007669"/>
    <property type="project" value="TreeGrafter"/>
</dbReference>
<comment type="function">
    <text evidence="3">Catalyzes the reversible conversion of ribose-5-phosphate to ribulose 5-phosphate.</text>
</comment>
<dbReference type="Pfam" id="PF06026">
    <property type="entry name" value="Rib_5-P_isom_A"/>
    <property type="match status" value="1"/>
</dbReference>
<proteinExistence type="inferred from homology"/>
<dbReference type="Gene3D" id="3.40.50.1360">
    <property type="match status" value="1"/>
</dbReference>
<keyword evidence="2 3" id="KW-0413">Isomerase</keyword>
<dbReference type="SUPFAM" id="SSF100950">
    <property type="entry name" value="NagB/RpiA/CoA transferase-like"/>
    <property type="match status" value="1"/>
</dbReference>
<dbReference type="FunFam" id="3.40.50.1360:FF:000001">
    <property type="entry name" value="Ribose-5-phosphate isomerase A"/>
    <property type="match status" value="1"/>
</dbReference>
<evidence type="ECO:0000313" key="4">
    <source>
        <dbReference type="EMBL" id="RIY31623.1"/>
    </source>
</evidence>
<dbReference type="Proteomes" id="UP000265964">
    <property type="component" value="Unassembled WGS sequence"/>
</dbReference>
<reference evidence="4 5" key="1">
    <citation type="submission" date="2017-08" db="EMBL/GenBank/DDBJ databases">
        <title>Reclassification of Bisgaard taxon 37 and 44.</title>
        <authorList>
            <person name="Christensen H."/>
        </authorList>
    </citation>
    <scope>NUCLEOTIDE SEQUENCE [LARGE SCALE GENOMIC DNA]</scope>
    <source>
        <strain evidence="4 5">EEAB3T1</strain>
    </source>
</reference>
<comment type="subunit">
    <text evidence="3">Homodimer.</text>
</comment>
<dbReference type="UniPathway" id="UPA00115">
    <property type="reaction ID" value="UER00412"/>
</dbReference>
<dbReference type="GO" id="GO:0009052">
    <property type="term" value="P:pentose-phosphate shunt, non-oxidative branch"/>
    <property type="evidence" value="ECO:0007669"/>
    <property type="project" value="UniProtKB-UniRule"/>
</dbReference>
<feature type="binding site" evidence="3">
    <location>
        <position position="122"/>
    </location>
    <ligand>
        <name>substrate</name>
    </ligand>
</feature>
<evidence type="ECO:0000256" key="3">
    <source>
        <dbReference type="HAMAP-Rule" id="MF_00170"/>
    </source>
</evidence>
<evidence type="ECO:0000256" key="1">
    <source>
        <dbReference type="ARBA" id="ARBA00001713"/>
    </source>
</evidence>
<dbReference type="RefSeq" id="WP_119535295.1">
    <property type="nucleotide sequence ID" value="NZ_NRJF01000270.1"/>
</dbReference>
<dbReference type="PANTHER" id="PTHR11934">
    <property type="entry name" value="RIBOSE-5-PHOSPHATE ISOMERASE"/>
    <property type="match status" value="1"/>
</dbReference>
<dbReference type="OrthoDB" id="5870696at2"/>
<comment type="caution">
    <text evidence="4">The sequence shown here is derived from an EMBL/GenBank/DDBJ whole genome shotgun (WGS) entry which is preliminary data.</text>
</comment>
<sequence>MKTQNELKEIVARKALEFVQPQQVLGVGSGSTVKIFISLLPELPFKVEYAVAASKESEANLKAVGVQVLDANEVTTLGVYIDGADEVTPEGYMTKGGGAALTREKIVASLSENFICIVDKSKKVSQLGTQFALPVEVIPMAREAVSRELRKLGGNPVYRENCITDNGNIILDVHDFVIEDPIAMEQIINNIPGVVSNGIFARNKANQVLVAE</sequence>
<accession>A0A3A1Y049</accession>
<dbReference type="CDD" id="cd01398">
    <property type="entry name" value="RPI_A"/>
    <property type="match status" value="1"/>
</dbReference>
<keyword evidence="5" id="KW-1185">Reference proteome</keyword>
<dbReference type="PANTHER" id="PTHR11934:SF0">
    <property type="entry name" value="RIBOSE-5-PHOSPHATE ISOMERASE"/>
    <property type="match status" value="1"/>
</dbReference>